<proteinExistence type="predicted"/>
<evidence type="ECO:0000256" key="1">
    <source>
        <dbReference type="SAM" id="MobiDB-lite"/>
    </source>
</evidence>
<dbReference type="EMBL" id="WSRR01000006">
    <property type="protein sequence ID" value="MVX60705.1"/>
    <property type="molecule type" value="Genomic_DNA"/>
</dbReference>
<accession>A0A6N8JLC4</accession>
<organism evidence="4 5">
    <name type="scientific">Adlercreutzia mucosicola</name>
    <dbReference type="NCBI Taxonomy" id="580026"/>
    <lineage>
        <taxon>Bacteria</taxon>
        <taxon>Bacillati</taxon>
        <taxon>Actinomycetota</taxon>
        <taxon>Coriobacteriia</taxon>
        <taxon>Eggerthellales</taxon>
        <taxon>Eggerthellaceae</taxon>
        <taxon>Adlercreutzia</taxon>
    </lineage>
</organism>
<keyword evidence="2" id="KW-0812">Transmembrane</keyword>
<keyword evidence="5" id="KW-1185">Reference proteome</keyword>
<dbReference type="OrthoDB" id="9800626at2"/>
<gene>
    <name evidence="4" type="ORF">GKZ27_04420</name>
</gene>
<reference evidence="4 5" key="1">
    <citation type="submission" date="2019-12" db="EMBL/GenBank/DDBJ databases">
        <title>Microbes associate with the intestines of laboratory mice.</title>
        <authorList>
            <person name="Navarre W."/>
            <person name="Wong E."/>
        </authorList>
    </citation>
    <scope>NUCLEOTIDE SEQUENCE [LARGE SCALE GENOMIC DNA]</scope>
    <source>
        <strain evidence="4 5">NM66_B29</strain>
    </source>
</reference>
<dbReference type="Pfam" id="PF23750">
    <property type="entry name" value="RsgI_M"/>
    <property type="match status" value="1"/>
</dbReference>
<evidence type="ECO:0000313" key="4">
    <source>
        <dbReference type="EMBL" id="MVX60705.1"/>
    </source>
</evidence>
<dbReference type="InterPro" id="IPR055431">
    <property type="entry name" value="RsgI_M"/>
</dbReference>
<dbReference type="AlphaFoldDB" id="A0A6N8JLC4"/>
<keyword evidence="2" id="KW-1133">Transmembrane helix</keyword>
<feature type="domain" description="Anti-sigma factor RsgI-like middle" evidence="3">
    <location>
        <begin position="82"/>
        <end position="206"/>
    </location>
</feature>
<evidence type="ECO:0000256" key="2">
    <source>
        <dbReference type="SAM" id="Phobius"/>
    </source>
</evidence>
<name>A0A6N8JLC4_9ACTN</name>
<keyword evidence="2" id="KW-0472">Membrane</keyword>
<dbReference type="RefSeq" id="WP_160345347.1">
    <property type="nucleotide sequence ID" value="NZ_JAOAKZ010000019.1"/>
</dbReference>
<dbReference type="Proteomes" id="UP000463388">
    <property type="component" value="Unassembled WGS sequence"/>
</dbReference>
<sequence length="270" mass="28844">MTDLEQRMREAYDAQHLPEGLRARTLAAIEEKRVTEEVPSAEPSFRVLRRRPRARTLTALAACLLLVLAIFGAYGVYQTPSAYVDIDVNPAIELVVNPLGIVIDAEGLNDDGRAVLAGAAVVHRPYRDAIDRLAKNEAFAASVGEDGFIDINVIAESDNLSEQLLSESSEALSTMPGTHACHRADAATRDAAAAAGLCVGRYRAAQELMALDPSYTLEECADMSMRQLHDHINECHAKTRGGDANDESSGQDCGSGNGGGHGHGRGRHGA</sequence>
<comment type="caution">
    <text evidence="4">The sequence shown here is derived from an EMBL/GenBank/DDBJ whole genome shotgun (WGS) entry which is preliminary data.</text>
</comment>
<protein>
    <recommendedName>
        <fullName evidence="3">Anti-sigma factor RsgI-like middle domain-containing protein</fullName>
    </recommendedName>
</protein>
<evidence type="ECO:0000259" key="3">
    <source>
        <dbReference type="Pfam" id="PF23750"/>
    </source>
</evidence>
<evidence type="ECO:0000313" key="5">
    <source>
        <dbReference type="Proteomes" id="UP000463388"/>
    </source>
</evidence>
<feature type="region of interest" description="Disordered" evidence="1">
    <location>
        <begin position="239"/>
        <end position="270"/>
    </location>
</feature>
<feature type="transmembrane region" description="Helical" evidence="2">
    <location>
        <begin position="56"/>
        <end position="77"/>
    </location>
</feature>